<dbReference type="EMBL" id="JARJLM010000303">
    <property type="protein sequence ID" value="MDF3834781.1"/>
    <property type="molecule type" value="Genomic_DNA"/>
</dbReference>
<proteinExistence type="inferred from homology"/>
<dbReference type="InterPro" id="IPR042100">
    <property type="entry name" value="Bug_dom1"/>
</dbReference>
<comment type="caution">
    <text evidence="3">The sequence shown here is derived from an EMBL/GenBank/DDBJ whole genome shotgun (WGS) entry which is preliminary data.</text>
</comment>
<sequence length="319" mass="33628">MFNRLRLFILAFAWTSASAFAQSYPNKPIRLVVPFPAGGSVDMVARMVGKKLSESMGQPVLVDNRAGASGNIGMAYVAKSTPDGYTLLMASAALTANVHLYAKIPFDPIKDFTPIIRVADQPNVLVVNPSLGVKNVQELIALAKSKPGKLTFGSAGVGAAQQIAAEVFMMKTGTSMMHVPYKGGAPALADLVGGQIDMMFETSPTAVPFVKSGKLAALAVTTSKRLSTLPQLPTISEAGVPGYEAYTWLGVVAPSGTPPDVIARLNAEVKKAMTPEFLAQLTEISLVPVGDSPEGFAAYIRNDTANYAKIVKDAKITPQ</sequence>
<dbReference type="SUPFAM" id="SSF53850">
    <property type="entry name" value="Periplasmic binding protein-like II"/>
    <property type="match status" value="1"/>
</dbReference>
<keyword evidence="2" id="KW-0732">Signal</keyword>
<dbReference type="Gene3D" id="3.40.190.10">
    <property type="entry name" value="Periplasmic binding protein-like II"/>
    <property type="match status" value="1"/>
</dbReference>
<keyword evidence="4" id="KW-1185">Reference proteome</keyword>
<dbReference type="InterPro" id="IPR005064">
    <property type="entry name" value="BUG"/>
</dbReference>
<evidence type="ECO:0000256" key="2">
    <source>
        <dbReference type="SAM" id="SignalP"/>
    </source>
</evidence>
<dbReference type="PANTHER" id="PTHR42928">
    <property type="entry name" value="TRICARBOXYLATE-BINDING PROTEIN"/>
    <property type="match status" value="1"/>
</dbReference>
<evidence type="ECO:0000256" key="1">
    <source>
        <dbReference type="ARBA" id="ARBA00006987"/>
    </source>
</evidence>
<evidence type="ECO:0000313" key="4">
    <source>
        <dbReference type="Proteomes" id="UP001216674"/>
    </source>
</evidence>
<dbReference type="CDD" id="cd13578">
    <property type="entry name" value="PBP2_Bug27"/>
    <property type="match status" value="1"/>
</dbReference>
<evidence type="ECO:0000313" key="3">
    <source>
        <dbReference type="EMBL" id="MDF3834781.1"/>
    </source>
</evidence>
<name>A0ABT6AQ97_9BURK</name>
<protein>
    <submittedName>
        <fullName evidence="3">Tripartite tricarboxylate transporter substrate binding protein</fullName>
    </submittedName>
</protein>
<feature type="chain" id="PRO_5045761322" evidence="2">
    <location>
        <begin position="22"/>
        <end position="319"/>
    </location>
</feature>
<organism evidence="3 4">
    <name type="scientific">Cupriavidus basilensis</name>
    <dbReference type="NCBI Taxonomy" id="68895"/>
    <lineage>
        <taxon>Bacteria</taxon>
        <taxon>Pseudomonadati</taxon>
        <taxon>Pseudomonadota</taxon>
        <taxon>Betaproteobacteria</taxon>
        <taxon>Burkholderiales</taxon>
        <taxon>Burkholderiaceae</taxon>
        <taxon>Cupriavidus</taxon>
    </lineage>
</organism>
<accession>A0ABT6AQ97</accession>
<comment type="similarity">
    <text evidence="1">Belongs to the UPF0065 (bug) family.</text>
</comment>
<dbReference type="Proteomes" id="UP001216674">
    <property type="component" value="Unassembled WGS sequence"/>
</dbReference>
<dbReference type="Pfam" id="PF03401">
    <property type="entry name" value="TctC"/>
    <property type="match status" value="1"/>
</dbReference>
<dbReference type="Gene3D" id="3.40.190.150">
    <property type="entry name" value="Bordetella uptake gene, domain 1"/>
    <property type="match status" value="1"/>
</dbReference>
<gene>
    <name evidence="3" type="ORF">P3W85_17720</name>
</gene>
<reference evidence="3 4" key="1">
    <citation type="submission" date="2023-03" db="EMBL/GenBank/DDBJ databases">
        <title>Draft assemblies of triclosan tolerant bacteria isolated from returned activated sludge.</title>
        <authorList>
            <person name="Van Hamelsveld S."/>
        </authorList>
    </citation>
    <scope>NUCLEOTIDE SEQUENCE [LARGE SCALE GENOMIC DNA]</scope>
    <source>
        <strain evidence="3 4">GW210010_S58</strain>
    </source>
</reference>
<feature type="signal peptide" evidence="2">
    <location>
        <begin position="1"/>
        <end position="21"/>
    </location>
</feature>
<dbReference type="RefSeq" id="WP_276265752.1">
    <property type="nucleotide sequence ID" value="NZ_JARJLM010000303.1"/>
</dbReference>
<dbReference type="PANTHER" id="PTHR42928:SF5">
    <property type="entry name" value="BLR1237 PROTEIN"/>
    <property type="match status" value="1"/>
</dbReference>
<dbReference type="PIRSF" id="PIRSF017082">
    <property type="entry name" value="YflP"/>
    <property type="match status" value="1"/>
</dbReference>